<name>A0A197K1X3_9FUNG</name>
<dbReference type="OrthoDB" id="2380148at2759"/>
<evidence type="ECO:0000313" key="2">
    <source>
        <dbReference type="EMBL" id="OAQ31203.1"/>
    </source>
</evidence>
<accession>A0A197K1X3</accession>
<reference evidence="2 3" key="1">
    <citation type="submission" date="2016-05" db="EMBL/GenBank/DDBJ databases">
        <title>Genome sequencing reveals origins of a unique bacterial endosymbiosis in the earliest lineages of terrestrial Fungi.</title>
        <authorList>
            <consortium name="DOE Joint Genome Institute"/>
            <person name="Uehling J."/>
            <person name="Gryganskyi A."/>
            <person name="Hameed K."/>
            <person name="Tschaplinski T."/>
            <person name="Misztal P."/>
            <person name="Wu S."/>
            <person name="Desiro A."/>
            <person name="Vande Pol N."/>
            <person name="Du Z.-Y."/>
            <person name="Zienkiewicz A."/>
            <person name="Zienkiewicz K."/>
            <person name="Morin E."/>
            <person name="Tisserant E."/>
            <person name="Splivallo R."/>
            <person name="Hainaut M."/>
            <person name="Henrissat B."/>
            <person name="Ohm R."/>
            <person name="Kuo A."/>
            <person name="Yan J."/>
            <person name="Lipzen A."/>
            <person name="Nolan M."/>
            <person name="Labutti K."/>
            <person name="Barry K."/>
            <person name="Goldstein A."/>
            <person name="Labbe J."/>
            <person name="Schadt C."/>
            <person name="Tuskan G."/>
            <person name="Grigoriev I."/>
            <person name="Martin F."/>
            <person name="Vilgalys R."/>
            <person name="Bonito G."/>
        </authorList>
    </citation>
    <scope>NUCLEOTIDE SEQUENCE [LARGE SCALE GENOMIC DNA]</scope>
    <source>
        <strain evidence="2 3">AG-77</strain>
    </source>
</reference>
<dbReference type="Proteomes" id="UP000078512">
    <property type="component" value="Unassembled WGS sequence"/>
</dbReference>
<protein>
    <recommendedName>
        <fullName evidence="4">P-loop containing nucleoside triphosphate hydrolase protein</fullName>
    </recommendedName>
</protein>
<evidence type="ECO:0000313" key="3">
    <source>
        <dbReference type="Proteomes" id="UP000078512"/>
    </source>
</evidence>
<dbReference type="AlphaFoldDB" id="A0A197K1X3"/>
<keyword evidence="3" id="KW-1185">Reference proteome</keyword>
<evidence type="ECO:0000256" key="1">
    <source>
        <dbReference type="SAM" id="MobiDB-lite"/>
    </source>
</evidence>
<organism evidence="2 3">
    <name type="scientific">Linnemannia elongata AG-77</name>
    <dbReference type="NCBI Taxonomy" id="1314771"/>
    <lineage>
        <taxon>Eukaryota</taxon>
        <taxon>Fungi</taxon>
        <taxon>Fungi incertae sedis</taxon>
        <taxon>Mucoromycota</taxon>
        <taxon>Mortierellomycotina</taxon>
        <taxon>Mortierellomycetes</taxon>
        <taxon>Mortierellales</taxon>
        <taxon>Mortierellaceae</taxon>
        <taxon>Linnemannia</taxon>
    </lineage>
</organism>
<sequence length="341" mass="36930">MAPPKQQKMPSMKELQDLLAVLDAEGGLAIGGGDESANLDDLFEDSYFHAILHNNVKQDSFSISSISTSTSDDTTTTTTPSTPTLTFETLTLPQECAWGDDHESLGRQLLVRPGYQSVLSAITSASSSSSTPQQTIYMATGGSGIGKSSLAYFLVHKLHAAGHNVVISDPMFTNALLDNQYYSSYSPHLEKHPSIHTAISTPSSSSTTKKPTWWICDDGFLPIKGTNCHVIVTGSTATTADKDTDTIRKKNKLVQPVQFQIPKWSLDEIRAGLLVSLSSTSKDSLAMTKEQEAVLESLFKKFKGNPKKTFAWVKENWTGGGGESTTTTKTSKSKSNKPKRS</sequence>
<feature type="compositionally biased region" description="Basic residues" evidence="1">
    <location>
        <begin position="331"/>
        <end position="341"/>
    </location>
</feature>
<gene>
    <name evidence="2" type="ORF">K457DRAFT_154536</name>
</gene>
<dbReference type="EMBL" id="KV442031">
    <property type="protein sequence ID" value="OAQ31203.1"/>
    <property type="molecule type" value="Genomic_DNA"/>
</dbReference>
<feature type="region of interest" description="Disordered" evidence="1">
    <location>
        <begin position="313"/>
        <end position="341"/>
    </location>
</feature>
<evidence type="ECO:0008006" key="4">
    <source>
        <dbReference type="Google" id="ProtNLM"/>
    </source>
</evidence>
<proteinExistence type="predicted"/>